<accession>A0A8S5PFZ9</accession>
<sequence length="35" mass="4408">MINEYWGNLNRKKNLTQVVRFLFYFRMIIITRDTI</sequence>
<name>A0A8S5PFZ9_9CAUD</name>
<reference evidence="1" key="1">
    <citation type="journal article" date="2021" name="Proc. Natl. Acad. Sci. U.S.A.">
        <title>A Catalog of Tens of Thousands of Viruses from Human Metagenomes Reveals Hidden Associations with Chronic Diseases.</title>
        <authorList>
            <person name="Tisza M.J."/>
            <person name="Buck C.B."/>
        </authorList>
    </citation>
    <scope>NUCLEOTIDE SEQUENCE</scope>
    <source>
        <strain evidence="1">CtuQh21</strain>
    </source>
</reference>
<proteinExistence type="predicted"/>
<organism evidence="1">
    <name type="scientific">Podoviridae sp. ctuQh21</name>
    <dbReference type="NCBI Taxonomy" id="2825284"/>
    <lineage>
        <taxon>Viruses</taxon>
        <taxon>Duplodnaviria</taxon>
        <taxon>Heunggongvirae</taxon>
        <taxon>Uroviricota</taxon>
        <taxon>Caudoviricetes</taxon>
    </lineage>
</organism>
<dbReference type="EMBL" id="BK015412">
    <property type="protein sequence ID" value="DAE05541.1"/>
    <property type="molecule type" value="Genomic_DNA"/>
</dbReference>
<evidence type="ECO:0000313" key="1">
    <source>
        <dbReference type="EMBL" id="DAE05541.1"/>
    </source>
</evidence>
<protein>
    <submittedName>
        <fullName evidence="1">Uncharacterized protein</fullName>
    </submittedName>
</protein>